<name>A0A8J3Z890_9ACTN</name>
<dbReference type="RefSeq" id="WP_203996088.1">
    <property type="nucleotide sequence ID" value="NZ_BOPG01000028.1"/>
</dbReference>
<organism evidence="1 2">
    <name type="scientific">Virgisporangium aurantiacum</name>
    <dbReference type="NCBI Taxonomy" id="175570"/>
    <lineage>
        <taxon>Bacteria</taxon>
        <taxon>Bacillati</taxon>
        <taxon>Actinomycetota</taxon>
        <taxon>Actinomycetes</taxon>
        <taxon>Micromonosporales</taxon>
        <taxon>Micromonosporaceae</taxon>
        <taxon>Virgisporangium</taxon>
    </lineage>
</organism>
<proteinExistence type="predicted"/>
<comment type="caution">
    <text evidence="1">The sequence shown here is derived from an EMBL/GenBank/DDBJ whole genome shotgun (WGS) entry which is preliminary data.</text>
</comment>
<evidence type="ECO:0000313" key="1">
    <source>
        <dbReference type="EMBL" id="GIJ57036.1"/>
    </source>
</evidence>
<sequence length="122" mass="12615">MYQVRSGPLAVTIDAPPGAGSARVSLVGDVVMGVEPALADAVARLSRSRPDVVVLDLTAVTFVCSTFANFVADVRTAVPDASLVLHHPSRLARLVLEITGLDPIPTGGDDAGPAHVRIPRPS</sequence>
<dbReference type="Proteomes" id="UP000612585">
    <property type="component" value="Unassembled WGS sequence"/>
</dbReference>
<evidence type="ECO:0000313" key="2">
    <source>
        <dbReference type="Proteomes" id="UP000612585"/>
    </source>
</evidence>
<gene>
    <name evidence="1" type="ORF">Vau01_045520</name>
</gene>
<accession>A0A8J3Z890</accession>
<dbReference type="CDD" id="cd07043">
    <property type="entry name" value="STAS_anti-anti-sigma_factors"/>
    <property type="match status" value="1"/>
</dbReference>
<dbReference type="Gene3D" id="3.30.750.24">
    <property type="entry name" value="STAS domain"/>
    <property type="match status" value="1"/>
</dbReference>
<dbReference type="EMBL" id="BOPG01000028">
    <property type="protein sequence ID" value="GIJ57036.1"/>
    <property type="molecule type" value="Genomic_DNA"/>
</dbReference>
<reference evidence="1" key="1">
    <citation type="submission" date="2021-01" db="EMBL/GenBank/DDBJ databases">
        <title>Whole genome shotgun sequence of Virgisporangium aurantiacum NBRC 16421.</title>
        <authorList>
            <person name="Komaki H."/>
            <person name="Tamura T."/>
        </authorList>
    </citation>
    <scope>NUCLEOTIDE SEQUENCE</scope>
    <source>
        <strain evidence="1">NBRC 16421</strain>
    </source>
</reference>
<dbReference type="SUPFAM" id="SSF52091">
    <property type="entry name" value="SpoIIaa-like"/>
    <property type="match status" value="1"/>
</dbReference>
<dbReference type="AlphaFoldDB" id="A0A8J3Z890"/>
<evidence type="ECO:0008006" key="3">
    <source>
        <dbReference type="Google" id="ProtNLM"/>
    </source>
</evidence>
<keyword evidence="2" id="KW-1185">Reference proteome</keyword>
<protein>
    <recommendedName>
        <fullName evidence="3">Anti-anti-sigma factor</fullName>
    </recommendedName>
</protein>
<dbReference type="InterPro" id="IPR036513">
    <property type="entry name" value="STAS_dom_sf"/>
</dbReference>